<accession>A0A6B8W3M2</accession>
<dbReference type="EMBL" id="CP046453">
    <property type="protein sequence ID" value="QGU04420.1"/>
    <property type="molecule type" value="Genomic_DNA"/>
</dbReference>
<organism evidence="3 4">
    <name type="scientific">Corynebacterium comes</name>
    <dbReference type="NCBI Taxonomy" id="2675218"/>
    <lineage>
        <taxon>Bacteria</taxon>
        <taxon>Bacillati</taxon>
        <taxon>Actinomycetota</taxon>
        <taxon>Actinomycetes</taxon>
        <taxon>Mycobacteriales</taxon>
        <taxon>Corynebacteriaceae</taxon>
        <taxon>Corynebacterium</taxon>
    </lineage>
</organism>
<evidence type="ECO:0000256" key="1">
    <source>
        <dbReference type="SAM" id="Phobius"/>
    </source>
</evidence>
<name>A0A6B8W3M2_9CORY</name>
<dbReference type="KEGG" id="ccoe:CETAM_05750"/>
<dbReference type="Pfam" id="PF09990">
    <property type="entry name" value="DUF2231"/>
    <property type="match status" value="1"/>
</dbReference>
<evidence type="ECO:0000259" key="2">
    <source>
        <dbReference type="Pfam" id="PF09990"/>
    </source>
</evidence>
<keyword evidence="1" id="KW-1133">Transmembrane helix</keyword>
<keyword evidence="1" id="KW-0472">Membrane</keyword>
<dbReference type="Proteomes" id="UP000425178">
    <property type="component" value="Chromosome"/>
</dbReference>
<protein>
    <recommendedName>
        <fullName evidence="2">DUF2231 domain-containing protein</fullName>
    </recommendedName>
</protein>
<proteinExistence type="predicted"/>
<keyword evidence="1" id="KW-0812">Transmembrane</keyword>
<keyword evidence="4" id="KW-1185">Reference proteome</keyword>
<feature type="transmembrane region" description="Helical" evidence="1">
    <location>
        <begin position="121"/>
        <end position="144"/>
    </location>
</feature>
<feature type="transmembrane region" description="Helical" evidence="1">
    <location>
        <begin position="45"/>
        <end position="66"/>
    </location>
</feature>
<feature type="domain" description="DUF2231" evidence="2">
    <location>
        <begin position="6"/>
        <end position="156"/>
    </location>
</feature>
<feature type="transmembrane region" description="Helical" evidence="1">
    <location>
        <begin position="12"/>
        <end position="33"/>
    </location>
</feature>
<evidence type="ECO:0000313" key="4">
    <source>
        <dbReference type="Proteomes" id="UP000425178"/>
    </source>
</evidence>
<feature type="transmembrane region" description="Helical" evidence="1">
    <location>
        <begin position="86"/>
        <end position="109"/>
    </location>
</feature>
<reference evidence="3 4" key="1">
    <citation type="journal article" date="2021" name="Int. J. Syst. Evol. Microbiol.">
        <title>Classification of three corynebacterial strains isolated from a small paddock in North Rhine-Westphalia: proposal of &lt;i&gt;Corynebacterium kalinowskii&lt;/i&gt; sp. nov., &lt;i&gt;Corynebacterium comes&lt;/i&gt; sp. nov. and &lt;i&gt;Corynebacterium occultum&lt;/i&gt; sp. nov.</title>
        <authorList>
            <person name="Schaffert L."/>
            <person name="Ruwe M."/>
            <person name="Milse J."/>
            <person name="Hanuschka K."/>
            <person name="Ortseifen V."/>
            <person name="Droste J."/>
            <person name="Brandt D."/>
            <person name="Schl L."/>
            <person name="Kutter Y."/>
            <person name="Vinke S."/>
            <person name="Vieh P."/>
            <person name="Jacob L."/>
            <person name="L N.C."/>
            <person name="Schulte-Berndt E."/>
            <person name="Hain C."/>
            <person name="Linder M."/>
            <person name="Schmidt P."/>
            <person name="Wollenschl L."/>
            <person name="Luttermann T."/>
            <person name="Thieme E."/>
            <person name="Hassa J."/>
            <person name="Haak M."/>
            <person name="Wittchen M."/>
            <person name="Mentz A."/>
            <person name="Persicke M."/>
            <person name="Busche T."/>
            <person name="R C."/>
        </authorList>
    </citation>
    <scope>NUCLEOTIDE SEQUENCE [LARGE SCALE GENOMIC DNA]</scope>
    <source>
        <strain evidence="3 4">2019</strain>
    </source>
</reference>
<sequence length="161" mass="17285">MLEILGLPTHILLLHAAVVIVPMAAVSGIVYALRPPWRRLLEWPVMVLAVLAAGLTVFTASAGEALERALPPGPLIQAHAEQGERLEIAVAMYTIAVVLSVAVTGPWVGSKVRLLTTLRDTRWLVLAMQVLTVLTGLVAIYQVVVTGHTGAQAVWTDWRTG</sequence>
<dbReference type="InterPro" id="IPR019251">
    <property type="entry name" value="DUF2231_TM"/>
</dbReference>
<gene>
    <name evidence="3" type="ORF">CETAM_05750</name>
</gene>
<evidence type="ECO:0000313" key="3">
    <source>
        <dbReference type="EMBL" id="QGU04420.1"/>
    </source>
</evidence>
<dbReference type="RefSeq" id="WP_156227814.1">
    <property type="nucleotide sequence ID" value="NZ_CP046453.1"/>
</dbReference>
<dbReference type="AlphaFoldDB" id="A0A6B8W3M2"/>